<proteinExistence type="predicted"/>
<dbReference type="PANTHER" id="PTHR33295">
    <property type="entry name" value="ATPASE"/>
    <property type="match status" value="1"/>
</dbReference>
<dbReference type="AlphaFoldDB" id="A0A7L9FJK2"/>
<dbReference type="KEGG" id="thel:IG193_00950"/>
<feature type="domain" description="AAA+ ATPase" evidence="1">
    <location>
        <begin position="44"/>
        <end position="170"/>
    </location>
</feature>
<name>A0A7L9FJK2_9CREN</name>
<evidence type="ECO:0000313" key="3">
    <source>
        <dbReference type="Proteomes" id="UP000594121"/>
    </source>
</evidence>
<keyword evidence="3" id="KW-1185">Reference proteome</keyword>
<dbReference type="GeneID" id="59148420"/>
<evidence type="ECO:0000313" key="2">
    <source>
        <dbReference type="EMBL" id="QOJ79066.1"/>
    </source>
</evidence>
<dbReference type="InterPro" id="IPR003593">
    <property type="entry name" value="AAA+_ATPase"/>
</dbReference>
<dbReference type="PANTHER" id="PTHR33295:SF18">
    <property type="entry name" value="AAA+ ATPASE DOMAIN-CONTAINING PROTEIN"/>
    <property type="match status" value="1"/>
</dbReference>
<sequence length="438" mass="49791">MEEYNPWWRGVGGLREDYDLQKWGESPVRWTPRLLWDVLGELRPFSLHFIFGPRQVGKTTLLKLLVKALVEGGRGPRSIFYYSCDMLSDYRELEEVVRGYLKLKSSWGIRSALILLDEVTYPREWFRAIKSLVDRGLLSSDVVIATGSLSMVARRELEAFPGRRGYGRDFLMAPLSFRDFVRVARSDVPVDSGPDKLLGWLGVLGELLEKYLDCGGFPRSVVSCLSEGRVDAYFERDLLNSIVFDISRLRRSEVFAKRVARAIIEKAPNAFSLNSVAREYELRSHKVVLSYIDLFEKLFLARSLLYVDVARLVEDVKKERKVHFVDPLLYRVMSKWANVQPPSRSALLEATVAEHIARSYRAGYWRNRIEVDVVIPELGLGFEVKSRAGGYPKRLGKIDVYTATLRGVGGGSIPLPLLLVYSDRPGELIGYISQEGGL</sequence>
<accession>A0A7L9FJK2</accession>
<dbReference type="EMBL" id="CP062310">
    <property type="protein sequence ID" value="QOJ79066.1"/>
    <property type="molecule type" value="Genomic_DNA"/>
</dbReference>
<dbReference type="InterPro" id="IPR041682">
    <property type="entry name" value="AAA_14"/>
</dbReference>
<dbReference type="Pfam" id="PF13635">
    <property type="entry name" value="DUF4143"/>
    <property type="match status" value="1"/>
</dbReference>
<dbReference type="InterPro" id="IPR025420">
    <property type="entry name" value="DUF4143"/>
</dbReference>
<protein>
    <submittedName>
        <fullName evidence="2">ATP-binding protein</fullName>
    </submittedName>
</protein>
<evidence type="ECO:0000259" key="1">
    <source>
        <dbReference type="SMART" id="SM00382"/>
    </source>
</evidence>
<dbReference type="Proteomes" id="UP000594121">
    <property type="component" value="Chromosome"/>
</dbReference>
<dbReference type="Pfam" id="PF13173">
    <property type="entry name" value="AAA_14"/>
    <property type="match status" value="1"/>
</dbReference>
<keyword evidence="2" id="KW-0067">ATP-binding</keyword>
<keyword evidence="2" id="KW-0547">Nucleotide-binding</keyword>
<dbReference type="RefSeq" id="WP_192819038.1">
    <property type="nucleotide sequence ID" value="NZ_CP062310.1"/>
</dbReference>
<dbReference type="SMART" id="SM00382">
    <property type="entry name" value="AAA"/>
    <property type="match status" value="1"/>
</dbReference>
<dbReference type="GO" id="GO:0005524">
    <property type="term" value="F:ATP binding"/>
    <property type="evidence" value="ECO:0007669"/>
    <property type="project" value="UniProtKB-KW"/>
</dbReference>
<gene>
    <name evidence="2" type="ORF">IG193_00950</name>
</gene>
<dbReference type="InParanoid" id="A0A7L9FJK2"/>
<dbReference type="SUPFAM" id="SSF52540">
    <property type="entry name" value="P-loop containing nucleoside triphosphate hydrolases"/>
    <property type="match status" value="1"/>
</dbReference>
<reference evidence="2 3" key="1">
    <citation type="submission" date="2020-10" db="EMBL/GenBank/DDBJ databases">
        <title>Thermofilum lucidum 3507LT sp. nov. a novel member of Thermofilaceae family isolated from Chile hot spring, and proposal of description order Thermofilales.</title>
        <authorList>
            <person name="Zayulina K.S."/>
            <person name="Elcheninov A.G."/>
            <person name="Toshchakov S.V."/>
            <person name="Kublanov I.V."/>
        </authorList>
    </citation>
    <scope>NUCLEOTIDE SEQUENCE [LARGE SCALE GENOMIC DNA]</scope>
    <source>
        <strain evidence="2 3">3507LT</strain>
    </source>
</reference>
<organism evidence="2 3">
    <name type="scientific">Infirmifilum lucidum</name>
    <dbReference type="NCBI Taxonomy" id="2776706"/>
    <lineage>
        <taxon>Archaea</taxon>
        <taxon>Thermoproteota</taxon>
        <taxon>Thermoprotei</taxon>
        <taxon>Thermofilales</taxon>
        <taxon>Thermofilaceae</taxon>
        <taxon>Infirmifilum</taxon>
    </lineage>
</organism>
<dbReference type="InterPro" id="IPR027417">
    <property type="entry name" value="P-loop_NTPase"/>
</dbReference>